<proteinExistence type="predicted"/>
<keyword evidence="3" id="KW-1185">Reference proteome</keyword>
<feature type="compositionally biased region" description="Low complexity" evidence="1">
    <location>
        <begin position="149"/>
        <end position="160"/>
    </location>
</feature>
<evidence type="ECO:0000313" key="2">
    <source>
        <dbReference type="EMBL" id="GGI14724.1"/>
    </source>
</evidence>
<comment type="caution">
    <text evidence="2">The sequence shown here is derived from an EMBL/GenBank/DDBJ whole genome shotgun (WGS) entry which is preliminary data.</text>
</comment>
<evidence type="ECO:0000313" key="3">
    <source>
        <dbReference type="Proteomes" id="UP000619536"/>
    </source>
</evidence>
<name>A0A8J3AL19_9BIFI</name>
<dbReference type="AlphaFoldDB" id="A0A8J3AL19"/>
<reference evidence="2" key="2">
    <citation type="submission" date="2020-09" db="EMBL/GenBank/DDBJ databases">
        <authorList>
            <person name="Sun Q."/>
            <person name="Sedlacek I."/>
        </authorList>
    </citation>
    <scope>NUCLEOTIDE SEQUENCE</scope>
    <source>
        <strain evidence="2">CCM 8606</strain>
    </source>
</reference>
<sequence length="231" mass="25836">MIEEQIEQGLRREAVGIGAKIIQFTLMMLYNISKWALRQNGKILHKIGEGLQKVVYQQLHEGKISEKTLQRDNGNIHQTAPIAKQDLKTVEQSLKKSGVKYAVEQTPTPANQTPTYIIHFRGEDVAHVEHAINRAAAELQHDITVLPSQQTDTTTPTQEQSNVQTTPVKPDATTAKTANHPSEAAPPKQQHDGKQPKMSQQDVLNKLTKKTEAIKAKQAIKPQAPIHQRHR</sequence>
<reference evidence="2" key="1">
    <citation type="journal article" date="2014" name="Int. J. Syst. Evol. Microbiol.">
        <title>Complete genome sequence of Corynebacterium casei LMG S-19264T (=DSM 44701T), isolated from a smear-ripened cheese.</title>
        <authorList>
            <consortium name="US DOE Joint Genome Institute (JGI-PGF)"/>
            <person name="Walter F."/>
            <person name="Albersmeier A."/>
            <person name="Kalinowski J."/>
            <person name="Ruckert C."/>
        </authorList>
    </citation>
    <scope>NUCLEOTIDE SEQUENCE</scope>
    <source>
        <strain evidence="2">CCM 8606</strain>
    </source>
</reference>
<evidence type="ECO:0008006" key="4">
    <source>
        <dbReference type="Google" id="ProtNLM"/>
    </source>
</evidence>
<accession>A0A8J3AL19</accession>
<dbReference type="EMBL" id="BMDH01000003">
    <property type="protein sequence ID" value="GGI14724.1"/>
    <property type="molecule type" value="Genomic_DNA"/>
</dbReference>
<organism evidence="2 3">
    <name type="scientific">Galliscardovia ingluviei</name>
    <dbReference type="NCBI Taxonomy" id="1769422"/>
    <lineage>
        <taxon>Bacteria</taxon>
        <taxon>Bacillati</taxon>
        <taxon>Actinomycetota</taxon>
        <taxon>Actinomycetes</taxon>
        <taxon>Bifidobacteriales</taxon>
        <taxon>Bifidobacteriaceae</taxon>
        <taxon>Galliscardovia</taxon>
    </lineage>
</organism>
<evidence type="ECO:0000256" key="1">
    <source>
        <dbReference type="SAM" id="MobiDB-lite"/>
    </source>
</evidence>
<dbReference type="Pfam" id="PF12687">
    <property type="entry name" value="DUF3801"/>
    <property type="match status" value="1"/>
</dbReference>
<feature type="compositionally biased region" description="Low complexity" evidence="1">
    <location>
        <begin position="216"/>
        <end position="231"/>
    </location>
</feature>
<protein>
    <recommendedName>
        <fullName evidence="4">DUF3801 domain-containing protein</fullName>
    </recommendedName>
</protein>
<feature type="region of interest" description="Disordered" evidence="1">
    <location>
        <begin position="147"/>
        <end position="231"/>
    </location>
</feature>
<dbReference type="RefSeq" id="WP_188355403.1">
    <property type="nucleotide sequence ID" value="NZ_BMDH01000003.1"/>
</dbReference>
<dbReference type="InterPro" id="IPR024234">
    <property type="entry name" value="DUF3801"/>
</dbReference>
<gene>
    <name evidence="2" type="ORF">GCM10007377_12350</name>
</gene>
<dbReference type="Proteomes" id="UP000619536">
    <property type="component" value="Unassembled WGS sequence"/>
</dbReference>